<dbReference type="FunFam" id="3.40.605.10:FF:000026">
    <property type="entry name" value="Aldehyde dehydrogenase, putative"/>
    <property type="match status" value="1"/>
</dbReference>
<evidence type="ECO:0000256" key="2">
    <source>
        <dbReference type="ARBA" id="ARBA00023002"/>
    </source>
</evidence>
<evidence type="ECO:0000256" key="1">
    <source>
        <dbReference type="ARBA" id="ARBA00009986"/>
    </source>
</evidence>
<comment type="similarity">
    <text evidence="1 4">Belongs to the aldehyde dehydrogenase family.</text>
</comment>
<name>A0A1V2A8K6_9BACI</name>
<protein>
    <submittedName>
        <fullName evidence="6">Betaine-aldehyde dehydrogenase</fullName>
    </submittedName>
</protein>
<accession>A0A1V2A8K6</accession>
<dbReference type="SUPFAM" id="SSF53720">
    <property type="entry name" value="ALDH-like"/>
    <property type="match status" value="1"/>
</dbReference>
<dbReference type="InterPro" id="IPR016161">
    <property type="entry name" value="Ald_DH/histidinol_DH"/>
</dbReference>
<keyword evidence="7" id="KW-1185">Reference proteome</keyword>
<dbReference type="PROSITE" id="PS00687">
    <property type="entry name" value="ALDEHYDE_DEHYDR_GLU"/>
    <property type="match status" value="1"/>
</dbReference>
<dbReference type="OrthoDB" id="9762913at2"/>
<gene>
    <name evidence="6" type="ORF">BTO28_08205</name>
</gene>
<dbReference type="FunFam" id="3.40.605.10:FF:000007">
    <property type="entry name" value="NAD/NADP-dependent betaine aldehyde dehydrogenase"/>
    <property type="match status" value="1"/>
</dbReference>
<dbReference type="EMBL" id="MSFI01000011">
    <property type="protein sequence ID" value="OMP67323.1"/>
    <property type="molecule type" value="Genomic_DNA"/>
</dbReference>
<dbReference type="Pfam" id="PF00171">
    <property type="entry name" value="Aldedh"/>
    <property type="match status" value="1"/>
</dbReference>
<dbReference type="Gene3D" id="3.40.605.10">
    <property type="entry name" value="Aldehyde Dehydrogenase, Chain A, domain 1"/>
    <property type="match status" value="1"/>
</dbReference>
<evidence type="ECO:0000256" key="3">
    <source>
        <dbReference type="PROSITE-ProRule" id="PRU10007"/>
    </source>
</evidence>
<dbReference type="Proteomes" id="UP000188613">
    <property type="component" value="Unassembled WGS sequence"/>
</dbReference>
<dbReference type="AlphaFoldDB" id="A0A1V2A8K6"/>
<feature type="active site" evidence="3">
    <location>
        <position position="252"/>
    </location>
</feature>
<dbReference type="PANTHER" id="PTHR11699">
    <property type="entry name" value="ALDEHYDE DEHYDROGENASE-RELATED"/>
    <property type="match status" value="1"/>
</dbReference>
<dbReference type="InterPro" id="IPR016162">
    <property type="entry name" value="Ald_DH_N"/>
</dbReference>
<reference evidence="6 7" key="1">
    <citation type="submission" date="2016-12" db="EMBL/GenBank/DDBJ databases">
        <title>Domibacillus sp. SAB 38T whole genome sequencing.</title>
        <authorList>
            <person name="Verma A."/>
            <person name="Ojha A.K."/>
            <person name="Krishnamurthi S."/>
        </authorList>
    </citation>
    <scope>NUCLEOTIDE SEQUENCE [LARGE SCALE GENOMIC DNA]</scope>
    <source>
        <strain evidence="6 7">SAB 38</strain>
    </source>
</reference>
<dbReference type="InterPro" id="IPR029510">
    <property type="entry name" value="Ald_DH_CS_GLU"/>
</dbReference>
<dbReference type="GO" id="GO:0016620">
    <property type="term" value="F:oxidoreductase activity, acting on the aldehyde or oxo group of donors, NAD or NADP as acceptor"/>
    <property type="evidence" value="ECO:0007669"/>
    <property type="project" value="InterPro"/>
</dbReference>
<organism evidence="6 7">
    <name type="scientific">Domibacillus epiphyticus</name>
    <dbReference type="NCBI Taxonomy" id="1714355"/>
    <lineage>
        <taxon>Bacteria</taxon>
        <taxon>Bacillati</taxon>
        <taxon>Bacillota</taxon>
        <taxon>Bacilli</taxon>
        <taxon>Bacillales</taxon>
        <taxon>Bacillaceae</taxon>
        <taxon>Domibacillus</taxon>
    </lineage>
</organism>
<dbReference type="InterPro" id="IPR015590">
    <property type="entry name" value="Aldehyde_DH_dom"/>
</dbReference>
<sequence length="493" mass="53410">MTVKQEYKLFINGEYVDSSSGEYFETHNPATGEVIARVAKATKEDLDKTVEAARAAFETGKWPRFTAAKRAQLLNKIASIMKSRFNELVEAEVLNSGKTVGAAKGQIGQAIEDFEFYAAAALTLKGDVNPVPNGFFNYTLKEPVGVCGQIIPWNYPFMMAAWKVAPALAAGCTVILKPASYTPITAFMLAEICHEAGVPAGVVNVLTGSGTEIGPLMTEHPGIDKIAFTGETDTGKDIMARASGTLKRITLELGGKSPSIVFDDCDIEGAVNGSLYGIFYNTGQSCEARSRLFVHENIYDEFVEKFVEKADKLRVGDPFAEGTHVGAVISEGHEKVIDGYVQIAKEEGAEVLYGGMRPQGREFENGHWYMPTILGNVTNEMRIAQEEVFGPVVVIIKFSDEKDVIRQANDTIFGLGSAVWTKDHGKAHRIAAAIRAGIVMVNSPISAFPGTPFGGYKQSGFGRELAVETLNLYTETKSVVSYVGEKPLNLFGI</sequence>
<keyword evidence="2 4" id="KW-0560">Oxidoreductase</keyword>
<comment type="caution">
    <text evidence="6">The sequence shown here is derived from an EMBL/GenBank/DDBJ whole genome shotgun (WGS) entry which is preliminary data.</text>
</comment>
<feature type="domain" description="Aldehyde dehydrogenase" evidence="5">
    <location>
        <begin position="15"/>
        <end position="479"/>
    </location>
</feature>
<evidence type="ECO:0000259" key="5">
    <source>
        <dbReference type="Pfam" id="PF00171"/>
    </source>
</evidence>
<dbReference type="FunFam" id="3.40.309.10:FF:000012">
    <property type="entry name" value="Betaine aldehyde dehydrogenase"/>
    <property type="match status" value="1"/>
</dbReference>
<evidence type="ECO:0000313" key="7">
    <source>
        <dbReference type="Proteomes" id="UP000188613"/>
    </source>
</evidence>
<dbReference type="InterPro" id="IPR016163">
    <property type="entry name" value="Ald_DH_C"/>
</dbReference>
<evidence type="ECO:0000256" key="4">
    <source>
        <dbReference type="RuleBase" id="RU003345"/>
    </source>
</evidence>
<dbReference type="STRING" id="1714355.BTO28_08205"/>
<dbReference type="Gene3D" id="3.40.309.10">
    <property type="entry name" value="Aldehyde Dehydrogenase, Chain A, domain 2"/>
    <property type="match status" value="1"/>
</dbReference>
<proteinExistence type="inferred from homology"/>
<evidence type="ECO:0000313" key="6">
    <source>
        <dbReference type="EMBL" id="OMP67323.1"/>
    </source>
</evidence>